<evidence type="ECO:0000313" key="2">
    <source>
        <dbReference type="Proteomes" id="UP000499080"/>
    </source>
</evidence>
<protein>
    <submittedName>
        <fullName evidence="1">Uncharacterized protein</fullName>
    </submittedName>
</protein>
<reference evidence="1 2" key="1">
    <citation type="journal article" date="2019" name="Sci. Rep.">
        <title>Orb-weaving spider Araneus ventricosus genome elucidates the spidroin gene catalogue.</title>
        <authorList>
            <person name="Kono N."/>
            <person name="Nakamura H."/>
            <person name="Ohtoshi R."/>
            <person name="Moran D.A.P."/>
            <person name="Shinohara A."/>
            <person name="Yoshida Y."/>
            <person name="Fujiwara M."/>
            <person name="Mori M."/>
            <person name="Tomita M."/>
            <person name="Arakawa K."/>
        </authorList>
    </citation>
    <scope>NUCLEOTIDE SEQUENCE [LARGE SCALE GENOMIC DNA]</scope>
</reference>
<gene>
    <name evidence="1" type="ORF">AVEN_90852_1</name>
</gene>
<evidence type="ECO:0000313" key="1">
    <source>
        <dbReference type="EMBL" id="GBN12762.1"/>
    </source>
</evidence>
<accession>A0A4Y2LDS0</accession>
<comment type="caution">
    <text evidence="1">The sequence shown here is derived from an EMBL/GenBank/DDBJ whole genome shotgun (WGS) entry which is preliminary data.</text>
</comment>
<dbReference type="AlphaFoldDB" id="A0A4Y2LDS0"/>
<proteinExistence type="predicted"/>
<dbReference type="Proteomes" id="UP000499080">
    <property type="component" value="Unassembled WGS sequence"/>
</dbReference>
<sequence>MDVFLSYGRFLHTALMRPCTAKSSYETVLSDALYQRPLEQTEAFSFYEPIPFYYTDTYFTWQGPHLKRYFQMPSKKRANLSFRSNNVSTLSERPTDKFSTRPIEISCRKVLKPLK</sequence>
<name>A0A4Y2LDS0_ARAVE</name>
<dbReference type="EMBL" id="BGPR01005715">
    <property type="protein sequence ID" value="GBN12762.1"/>
    <property type="molecule type" value="Genomic_DNA"/>
</dbReference>
<organism evidence="1 2">
    <name type="scientific">Araneus ventricosus</name>
    <name type="common">Orbweaver spider</name>
    <name type="synonym">Epeira ventricosa</name>
    <dbReference type="NCBI Taxonomy" id="182803"/>
    <lineage>
        <taxon>Eukaryota</taxon>
        <taxon>Metazoa</taxon>
        <taxon>Ecdysozoa</taxon>
        <taxon>Arthropoda</taxon>
        <taxon>Chelicerata</taxon>
        <taxon>Arachnida</taxon>
        <taxon>Araneae</taxon>
        <taxon>Araneomorphae</taxon>
        <taxon>Entelegynae</taxon>
        <taxon>Araneoidea</taxon>
        <taxon>Araneidae</taxon>
        <taxon>Araneus</taxon>
    </lineage>
</organism>
<keyword evidence="2" id="KW-1185">Reference proteome</keyword>